<keyword evidence="3" id="KW-1185">Reference proteome</keyword>
<dbReference type="InterPro" id="IPR003029">
    <property type="entry name" value="S1_domain"/>
</dbReference>
<dbReference type="RefSeq" id="WP_208077750.1">
    <property type="nucleotide sequence ID" value="NZ_CP071869.1"/>
</dbReference>
<dbReference type="EMBL" id="CP071869">
    <property type="protein sequence ID" value="QTE22093.1"/>
    <property type="molecule type" value="Genomic_DNA"/>
</dbReference>
<evidence type="ECO:0000313" key="2">
    <source>
        <dbReference type="EMBL" id="QTE22093.1"/>
    </source>
</evidence>
<feature type="domain" description="S1 motif" evidence="1">
    <location>
        <begin position="117"/>
        <end position="191"/>
    </location>
</feature>
<dbReference type="InterPro" id="IPR012340">
    <property type="entry name" value="NA-bd_OB-fold"/>
</dbReference>
<sequence>MGKTPENIEYYLNPKNDKDYLQDLLFRVKQSFENQENVVFKIVKTKEKGFSVKVGGLFAFVSFNHFSWSYPSFEFWQNISEHLIGKYFTGRIYKLKEKPILIQIDAKEKVFEKVILKEYYRYKGVILQKTKYGLFVDLGVHFNWKFGSIIGLIHKSTLMNVIDYDNWNAGDKITTLFLGYNEDKQLILGDNIAKGIFFRKQLGGLIGTVQKVNVVINKNGETEYFVFGKYKAIIPIKKEFYPNFRTTAKKYTYELKDGDEIECEIIKINKKRDCFILKLLIEPPSN</sequence>
<dbReference type="AlphaFoldDB" id="A0A975H6K4"/>
<dbReference type="KEGG" id="pcea:J3359_14945"/>
<proteinExistence type="predicted"/>
<protein>
    <recommendedName>
        <fullName evidence="1">S1 motif domain-containing protein</fullName>
    </recommendedName>
</protein>
<gene>
    <name evidence="2" type="ORF">J3359_14945</name>
</gene>
<dbReference type="Gene3D" id="2.40.50.140">
    <property type="entry name" value="Nucleic acid-binding proteins"/>
    <property type="match status" value="1"/>
</dbReference>
<reference evidence="2 3" key="1">
    <citation type="submission" date="2021-03" db="EMBL/GenBank/DDBJ databases">
        <title>Complete genome of Polaribacter_sp.SM13.</title>
        <authorList>
            <person name="Jeong S.W."/>
            <person name="Bae J.W."/>
        </authorList>
    </citation>
    <scope>NUCLEOTIDE SEQUENCE [LARGE SCALE GENOMIC DNA]</scope>
    <source>
        <strain evidence="2 3">SM13</strain>
    </source>
</reference>
<dbReference type="SMART" id="SM00316">
    <property type="entry name" value="S1"/>
    <property type="match status" value="1"/>
</dbReference>
<name>A0A975H6K4_9FLAO</name>
<dbReference type="Proteomes" id="UP000663920">
    <property type="component" value="Chromosome"/>
</dbReference>
<organism evidence="2 3">
    <name type="scientific">Polaribacter cellanae</name>
    <dbReference type="NCBI Taxonomy" id="2818493"/>
    <lineage>
        <taxon>Bacteria</taxon>
        <taxon>Pseudomonadati</taxon>
        <taxon>Bacteroidota</taxon>
        <taxon>Flavobacteriia</taxon>
        <taxon>Flavobacteriales</taxon>
        <taxon>Flavobacteriaceae</taxon>
    </lineage>
</organism>
<evidence type="ECO:0000313" key="3">
    <source>
        <dbReference type="Proteomes" id="UP000663920"/>
    </source>
</evidence>
<dbReference type="GO" id="GO:0003676">
    <property type="term" value="F:nucleic acid binding"/>
    <property type="evidence" value="ECO:0007669"/>
    <property type="project" value="InterPro"/>
</dbReference>
<evidence type="ECO:0000259" key="1">
    <source>
        <dbReference type="SMART" id="SM00316"/>
    </source>
</evidence>
<accession>A0A975H6K4</accession>